<evidence type="ECO:0000259" key="10">
    <source>
        <dbReference type="Pfam" id="PF02875"/>
    </source>
</evidence>
<keyword evidence="5" id="KW-0547">Nucleotide-binding</keyword>
<dbReference type="InterPro" id="IPR036615">
    <property type="entry name" value="Mur_ligase_C_dom_sf"/>
</dbReference>
<evidence type="ECO:0000256" key="7">
    <source>
        <dbReference type="ARBA" id="ARBA00022842"/>
    </source>
</evidence>
<keyword evidence="12" id="KW-1185">Reference proteome</keyword>
<name>A0ABV5A9E3_9BACL</name>
<dbReference type="InterPro" id="IPR004101">
    <property type="entry name" value="Mur_ligase_C"/>
</dbReference>
<comment type="similarity">
    <text evidence="1">Belongs to the folylpolyglutamate synthase family.</text>
</comment>
<dbReference type="NCBIfam" id="TIGR01499">
    <property type="entry name" value="folC"/>
    <property type="match status" value="1"/>
</dbReference>
<evidence type="ECO:0000256" key="2">
    <source>
        <dbReference type="ARBA" id="ARBA00013025"/>
    </source>
</evidence>
<dbReference type="EC" id="6.3.2.17" evidence="2"/>
<gene>
    <name evidence="11" type="ORF">KKP3000_001339</name>
</gene>
<dbReference type="Gene3D" id="3.90.190.20">
    <property type="entry name" value="Mur ligase, C-terminal domain"/>
    <property type="match status" value="1"/>
</dbReference>
<comment type="catalytic activity">
    <reaction evidence="9">
        <text>(6S)-5,6,7,8-tetrahydrofolyl-(gamma-L-Glu)(n) + L-glutamate + ATP = (6S)-5,6,7,8-tetrahydrofolyl-(gamma-L-Glu)(n+1) + ADP + phosphate + H(+)</text>
        <dbReference type="Rhea" id="RHEA:10580"/>
        <dbReference type="Rhea" id="RHEA-COMP:14738"/>
        <dbReference type="Rhea" id="RHEA-COMP:14740"/>
        <dbReference type="ChEBI" id="CHEBI:15378"/>
        <dbReference type="ChEBI" id="CHEBI:29985"/>
        <dbReference type="ChEBI" id="CHEBI:30616"/>
        <dbReference type="ChEBI" id="CHEBI:43474"/>
        <dbReference type="ChEBI" id="CHEBI:141005"/>
        <dbReference type="ChEBI" id="CHEBI:456216"/>
        <dbReference type="EC" id="6.3.2.17"/>
    </reaction>
</comment>
<dbReference type="Proteomes" id="UP001579974">
    <property type="component" value="Unassembled WGS sequence"/>
</dbReference>
<dbReference type="Gene3D" id="3.40.1190.10">
    <property type="entry name" value="Mur-like, catalytic domain"/>
    <property type="match status" value="1"/>
</dbReference>
<dbReference type="InterPro" id="IPR036565">
    <property type="entry name" value="Mur-like_cat_sf"/>
</dbReference>
<evidence type="ECO:0000256" key="8">
    <source>
        <dbReference type="ARBA" id="ARBA00030592"/>
    </source>
</evidence>
<keyword evidence="6" id="KW-0067">ATP-binding</keyword>
<evidence type="ECO:0000256" key="4">
    <source>
        <dbReference type="ARBA" id="ARBA00022723"/>
    </source>
</evidence>
<dbReference type="SUPFAM" id="SSF53244">
    <property type="entry name" value="MurD-like peptide ligases, peptide-binding domain"/>
    <property type="match status" value="1"/>
</dbReference>
<dbReference type="PANTHER" id="PTHR11136:SF0">
    <property type="entry name" value="DIHYDROFOLATE SYNTHETASE-RELATED"/>
    <property type="match status" value="1"/>
</dbReference>
<evidence type="ECO:0000313" key="12">
    <source>
        <dbReference type="Proteomes" id="UP001579974"/>
    </source>
</evidence>
<dbReference type="Pfam" id="PF02875">
    <property type="entry name" value="Mur_ligase_C"/>
    <property type="match status" value="1"/>
</dbReference>
<keyword evidence="3" id="KW-0436">Ligase</keyword>
<evidence type="ECO:0000256" key="1">
    <source>
        <dbReference type="ARBA" id="ARBA00008276"/>
    </source>
</evidence>
<organism evidence="11 12">
    <name type="scientific">Alicyclobacillus fastidiosus</name>
    <dbReference type="NCBI Taxonomy" id="392011"/>
    <lineage>
        <taxon>Bacteria</taxon>
        <taxon>Bacillati</taxon>
        <taxon>Bacillota</taxon>
        <taxon>Bacilli</taxon>
        <taxon>Bacillales</taxon>
        <taxon>Alicyclobacillaceae</taxon>
        <taxon>Alicyclobacillus</taxon>
    </lineage>
</organism>
<dbReference type="SUPFAM" id="SSF53623">
    <property type="entry name" value="MurD-like peptide ligases, catalytic domain"/>
    <property type="match status" value="1"/>
</dbReference>
<comment type="caution">
    <text evidence="11">The sequence shown here is derived from an EMBL/GenBank/DDBJ whole genome shotgun (WGS) entry which is preliminary data.</text>
</comment>
<protein>
    <recommendedName>
        <fullName evidence="2">tetrahydrofolate synthase</fullName>
        <ecNumber evidence="2">6.3.2.17</ecNumber>
    </recommendedName>
    <alternativeName>
        <fullName evidence="8">Tetrahydrofolylpolyglutamate synthase</fullName>
    </alternativeName>
</protein>
<evidence type="ECO:0000313" key="11">
    <source>
        <dbReference type="EMBL" id="MFB5188904.1"/>
    </source>
</evidence>
<feature type="domain" description="Mur ligase C-terminal" evidence="10">
    <location>
        <begin position="310"/>
        <end position="428"/>
    </location>
</feature>
<dbReference type="InterPro" id="IPR001645">
    <property type="entry name" value="Folylpolyglutamate_synth"/>
</dbReference>
<dbReference type="EMBL" id="JBDXSU010000001">
    <property type="protein sequence ID" value="MFB5188904.1"/>
    <property type="molecule type" value="Genomic_DNA"/>
</dbReference>
<dbReference type="PANTHER" id="PTHR11136">
    <property type="entry name" value="FOLYLPOLYGLUTAMATE SYNTHASE-RELATED"/>
    <property type="match status" value="1"/>
</dbReference>
<dbReference type="RefSeq" id="WP_275475731.1">
    <property type="nucleotide sequence ID" value="NZ_CP162940.1"/>
</dbReference>
<keyword evidence="7" id="KW-0460">Magnesium</keyword>
<sequence length="463" mass="51111">MIEQEVTKAIEWIFESYTRVPPAKRVGFDRDVRHPEWTRWLLDAVGRPDESAYNVAVTGSKGKGAHAILLAAILQAAGLRVGLFTSPHLVDFLERLRVNGMAVSNEDFVRLAKGVRETTKEIPLPADQYLGPVGLVAVMASIWFREQKTDVNVFELGRGAMYDDVNRVRHQGALVTPIFAEHLDKLGPEWSDVVREKLGVVTEDTTWTVSYEQDAVVERMMEEYFSTRHQTWRLLGRDFTYEVVCGTGGVCSVQVTSAKGETLRASMGVNLAPFAGNVAVALTAAGQVLKSLDMGGQTLDVSLAHLAFPGRLQVISKRPTCLVDGTIHAVNARFVVDWLLRAKPSGKVTAVLSLPDDKDALGVVETLAPHVDGMVFTTCSNPHLRYTRDLVALAKEHVQSVQWEPDVEVAVQRAQASAKPEDTILFLGTQSFVGDVLRIFEVPTKSLWHAHQIAGREPHWFGN</sequence>
<evidence type="ECO:0000256" key="6">
    <source>
        <dbReference type="ARBA" id="ARBA00022840"/>
    </source>
</evidence>
<proteinExistence type="inferred from homology"/>
<accession>A0ABV5A9E3</accession>
<evidence type="ECO:0000256" key="5">
    <source>
        <dbReference type="ARBA" id="ARBA00022741"/>
    </source>
</evidence>
<reference evidence="11 12" key="1">
    <citation type="journal article" date="2024" name="Int. J. Mol. Sci.">
        <title>Exploration of Alicyclobacillus spp. Genome in Search of Antibiotic Resistance.</title>
        <authorList>
            <person name="Bucka-Kolendo J."/>
            <person name="Kiousi D.E."/>
            <person name="Dekowska A."/>
            <person name="Mikolajczuk-Szczyrba A."/>
            <person name="Karadedos D.M."/>
            <person name="Michael P."/>
            <person name="Galanis A."/>
            <person name="Sokolowska B."/>
        </authorList>
    </citation>
    <scope>NUCLEOTIDE SEQUENCE [LARGE SCALE GENOMIC DNA]</scope>
    <source>
        <strain evidence="11 12">KKP 3000</strain>
    </source>
</reference>
<keyword evidence="4" id="KW-0479">Metal-binding</keyword>
<evidence type="ECO:0000256" key="3">
    <source>
        <dbReference type="ARBA" id="ARBA00022598"/>
    </source>
</evidence>
<evidence type="ECO:0000256" key="9">
    <source>
        <dbReference type="ARBA" id="ARBA00047493"/>
    </source>
</evidence>